<dbReference type="OrthoDB" id="3690688at2"/>
<proteinExistence type="predicted"/>
<feature type="region of interest" description="Disordered" evidence="1">
    <location>
        <begin position="1"/>
        <end position="36"/>
    </location>
</feature>
<reference evidence="3" key="1">
    <citation type="submission" date="2016-10" db="EMBL/GenBank/DDBJ databases">
        <authorList>
            <person name="Varghese N."/>
            <person name="Submissions S."/>
        </authorList>
    </citation>
    <scope>NUCLEOTIDE SEQUENCE [LARGE SCALE GENOMIC DNA]</scope>
    <source>
        <strain evidence="3">CGMCC 4.6825</strain>
    </source>
</reference>
<dbReference type="EMBL" id="FOGO01000004">
    <property type="protein sequence ID" value="SER83265.1"/>
    <property type="molecule type" value="Genomic_DNA"/>
</dbReference>
<dbReference type="STRING" id="943816.AN217_19125"/>
<feature type="region of interest" description="Disordered" evidence="1">
    <location>
        <begin position="107"/>
        <end position="128"/>
    </location>
</feature>
<evidence type="ECO:0000313" key="3">
    <source>
        <dbReference type="Proteomes" id="UP000182841"/>
    </source>
</evidence>
<protein>
    <submittedName>
        <fullName evidence="2">Uncharacterized protein</fullName>
    </submittedName>
</protein>
<gene>
    <name evidence="2" type="ORF">SAMN05421870_104472</name>
</gene>
<sequence length="343" mass="37575">MTTTRPARSQNVENPRGERGKGAGESTAGRPGSAPERRAFAAELRAALVQRGLPLERVCSRLAARGIRLSPATLSYWQRGRTVPERYNSLRAVAELEDILRLPGGTLSELLPPQRPRGGARDGAAGGGAARQPLFGAGSWQERALGTDLSRLNENLTVVSTREVLHLDDRGRLSHLSVSHLVRARENGACRMVNLHCLDNPGASRVHLDPVCGRTERLHLHPESGSVLIATGFGRDLLRGETALVEYRLRPEDGVLPAGRHEHGVNSPHRAYLLQVFFHPARVPTVCQTTFRQDADAEPKGLRRLRLDVSHSAHLHRSRCERGLHGLAWTWPKDLMAGRPAAA</sequence>
<organism evidence="2 3">
    <name type="scientific">Streptomyces qinglanensis</name>
    <dbReference type="NCBI Taxonomy" id="943816"/>
    <lineage>
        <taxon>Bacteria</taxon>
        <taxon>Bacillati</taxon>
        <taxon>Actinomycetota</taxon>
        <taxon>Actinomycetes</taxon>
        <taxon>Kitasatosporales</taxon>
        <taxon>Streptomycetaceae</taxon>
        <taxon>Streptomyces</taxon>
    </lineage>
</organism>
<keyword evidence="3" id="KW-1185">Reference proteome</keyword>
<evidence type="ECO:0000313" key="2">
    <source>
        <dbReference type="EMBL" id="SER83265.1"/>
    </source>
</evidence>
<dbReference type="RefSeq" id="WP_079171841.1">
    <property type="nucleotide sequence ID" value="NZ_FOGO01000004.1"/>
</dbReference>
<feature type="compositionally biased region" description="Polar residues" evidence="1">
    <location>
        <begin position="1"/>
        <end position="13"/>
    </location>
</feature>
<dbReference type="Proteomes" id="UP000182841">
    <property type="component" value="Unassembled WGS sequence"/>
</dbReference>
<name>A0A1H9SF74_9ACTN</name>
<dbReference type="AlphaFoldDB" id="A0A1H9SF74"/>
<accession>A0A1H9SF74</accession>
<evidence type="ECO:0000256" key="1">
    <source>
        <dbReference type="SAM" id="MobiDB-lite"/>
    </source>
</evidence>